<organism evidence="1 2">
    <name type="scientific">Cladosporium halotolerans</name>
    <dbReference type="NCBI Taxonomy" id="1052096"/>
    <lineage>
        <taxon>Eukaryota</taxon>
        <taxon>Fungi</taxon>
        <taxon>Dikarya</taxon>
        <taxon>Ascomycota</taxon>
        <taxon>Pezizomycotina</taxon>
        <taxon>Dothideomycetes</taxon>
        <taxon>Dothideomycetidae</taxon>
        <taxon>Cladosporiales</taxon>
        <taxon>Cladosporiaceae</taxon>
        <taxon>Cladosporium</taxon>
    </lineage>
</organism>
<dbReference type="RefSeq" id="XP_069232481.1">
    <property type="nucleotide sequence ID" value="XM_069370777.1"/>
</dbReference>
<reference evidence="1 2" key="1">
    <citation type="journal article" date="2020" name="Microbiol. Resour. Announc.">
        <title>Draft Genome Sequence of a Cladosporium Species Isolated from the Mesophotic Ascidian Didemnum maculosum.</title>
        <authorList>
            <person name="Gioti A."/>
            <person name="Siaperas R."/>
            <person name="Nikolaivits E."/>
            <person name="Le Goff G."/>
            <person name="Ouazzani J."/>
            <person name="Kotoulas G."/>
            <person name="Topakas E."/>
        </authorList>
    </citation>
    <scope>NUCLEOTIDE SEQUENCE [LARGE SCALE GENOMIC DNA]</scope>
    <source>
        <strain evidence="1 2">TM138-S3</strain>
    </source>
</reference>
<keyword evidence="2" id="KW-1185">Reference proteome</keyword>
<evidence type="ECO:0000313" key="1">
    <source>
        <dbReference type="EMBL" id="KAL1589376.1"/>
    </source>
</evidence>
<evidence type="ECO:0000313" key="2">
    <source>
        <dbReference type="Proteomes" id="UP000803884"/>
    </source>
</evidence>
<name>A0AB34KZN6_9PEZI</name>
<proteinExistence type="predicted"/>
<sequence>MSKQPRKSVVPAEVAARGQAILAELHASAEPPPRSQRTRGLKRFNSADMIEEQMKECGHEMGGYVLYRNTYNSDADWKEFLVRLNAELEHTFELYNGKDILEKFSLTVMDNKELFNAASTNDIRQHFQAWASQNYLSEQPQAKDHDEHAVVRVEGSSRYRYAIYADAECLHSIVQGDVVAVNDGRWVKMIRSAWKQDLDDGEEPYEPLEGVTQYDVGWMKVELSSLVEFYEHGYDPNYWDRSYRRSPEILSL</sequence>
<dbReference type="EMBL" id="JAAQHG020000005">
    <property type="protein sequence ID" value="KAL1589376.1"/>
    <property type="molecule type" value="Genomic_DNA"/>
</dbReference>
<comment type="caution">
    <text evidence="1">The sequence shown here is derived from an EMBL/GenBank/DDBJ whole genome shotgun (WGS) entry which is preliminary data.</text>
</comment>
<dbReference type="GeneID" id="96003615"/>
<protein>
    <submittedName>
        <fullName evidence="1">Uncharacterized protein</fullName>
    </submittedName>
</protein>
<accession>A0AB34KZN6</accession>
<gene>
    <name evidence="1" type="ORF">WHR41_02171</name>
</gene>
<dbReference type="AlphaFoldDB" id="A0AB34KZN6"/>
<dbReference type="Proteomes" id="UP000803884">
    <property type="component" value="Unassembled WGS sequence"/>
</dbReference>